<evidence type="ECO:0000256" key="4">
    <source>
        <dbReference type="ARBA" id="ARBA00022679"/>
    </source>
</evidence>
<dbReference type="EMBL" id="JACIEC010000001">
    <property type="protein sequence ID" value="MBB4141925.1"/>
    <property type="molecule type" value="Genomic_DNA"/>
</dbReference>
<evidence type="ECO:0000259" key="9">
    <source>
        <dbReference type="PROSITE" id="PS50109"/>
    </source>
</evidence>
<dbReference type="Proteomes" id="UP000519897">
    <property type="component" value="Unassembled WGS sequence"/>
</dbReference>
<dbReference type="PANTHER" id="PTHR43711:SF26">
    <property type="entry name" value="SENSOR HISTIDINE KINASE RCSC"/>
    <property type="match status" value="1"/>
</dbReference>
<evidence type="ECO:0000313" key="11">
    <source>
        <dbReference type="Proteomes" id="UP000519897"/>
    </source>
</evidence>
<proteinExistence type="predicted"/>
<dbReference type="Pfam" id="PF02518">
    <property type="entry name" value="HATPase_c"/>
    <property type="match status" value="1"/>
</dbReference>
<dbReference type="InterPro" id="IPR005467">
    <property type="entry name" value="His_kinase_dom"/>
</dbReference>
<feature type="coiled-coil region" evidence="7">
    <location>
        <begin position="227"/>
        <end position="261"/>
    </location>
</feature>
<dbReference type="EC" id="2.7.13.3" evidence="2"/>
<evidence type="ECO:0000256" key="6">
    <source>
        <dbReference type="ARBA" id="ARBA00023012"/>
    </source>
</evidence>
<feature type="transmembrane region" description="Helical" evidence="8">
    <location>
        <begin position="62"/>
        <end position="79"/>
    </location>
</feature>
<dbReference type="Pfam" id="PF00512">
    <property type="entry name" value="HisKA"/>
    <property type="match status" value="1"/>
</dbReference>
<reference evidence="10 11" key="1">
    <citation type="submission" date="2020-08" db="EMBL/GenBank/DDBJ databases">
        <title>Genomic Encyclopedia of Type Strains, Phase IV (KMG-IV): sequencing the most valuable type-strain genomes for metagenomic binning, comparative biology and taxonomic classification.</title>
        <authorList>
            <person name="Goeker M."/>
        </authorList>
    </citation>
    <scope>NUCLEOTIDE SEQUENCE [LARGE SCALE GENOMIC DNA]</scope>
    <source>
        <strain evidence="10 11">DSM 29514</strain>
    </source>
</reference>
<comment type="catalytic activity">
    <reaction evidence="1">
        <text>ATP + protein L-histidine = ADP + protein N-phospho-L-histidine.</text>
        <dbReference type="EC" id="2.7.13.3"/>
    </reaction>
</comment>
<evidence type="ECO:0000256" key="5">
    <source>
        <dbReference type="ARBA" id="ARBA00022777"/>
    </source>
</evidence>
<keyword evidence="8" id="KW-0812">Transmembrane</keyword>
<keyword evidence="4 10" id="KW-0808">Transferase</keyword>
<dbReference type="Gene3D" id="1.10.287.130">
    <property type="match status" value="1"/>
</dbReference>
<dbReference type="SMART" id="SM00387">
    <property type="entry name" value="HATPase_c"/>
    <property type="match status" value="1"/>
</dbReference>
<evidence type="ECO:0000256" key="1">
    <source>
        <dbReference type="ARBA" id="ARBA00000085"/>
    </source>
</evidence>
<evidence type="ECO:0000256" key="7">
    <source>
        <dbReference type="SAM" id="Coils"/>
    </source>
</evidence>
<organism evidence="10 11">
    <name type="scientific">Rhizobium rhizoryzae</name>
    <dbReference type="NCBI Taxonomy" id="451876"/>
    <lineage>
        <taxon>Bacteria</taxon>
        <taxon>Pseudomonadati</taxon>
        <taxon>Pseudomonadota</taxon>
        <taxon>Alphaproteobacteria</taxon>
        <taxon>Hyphomicrobiales</taxon>
        <taxon>Rhizobiaceae</taxon>
        <taxon>Rhizobium/Agrobacterium group</taxon>
        <taxon>Rhizobium</taxon>
    </lineage>
</organism>
<dbReference type="PANTHER" id="PTHR43711">
    <property type="entry name" value="TWO-COMPONENT HISTIDINE KINASE"/>
    <property type="match status" value="1"/>
</dbReference>
<accession>A0A7W6PNH4</accession>
<dbReference type="InterPro" id="IPR003594">
    <property type="entry name" value="HATPase_dom"/>
</dbReference>
<keyword evidence="5 10" id="KW-0418">Kinase</keyword>
<dbReference type="Gene3D" id="3.30.565.10">
    <property type="entry name" value="Histidine kinase-like ATPase, C-terminal domain"/>
    <property type="match status" value="1"/>
</dbReference>
<evidence type="ECO:0000256" key="3">
    <source>
        <dbReference type="ARBA" id="ARBA00022553"/>
    </source>
</evidence>
<dbReference type="InterPro" id="IPR004358">
    <property type="entry name" value="Sig_transdc_His_kin-like_C"/>
</dbReference>
<gene>
    <name evidence="10" type="ORF">GGQ72_000424</name>
</gene>
<feature type="transmembrane region" description="Helical" evidence="8">
    <location>
        <begin position="174"/>
        <end position="192"/>
    </location>
</feature>
<evidence type="ECO:0000256" key="2">
    <source>
        <dbReference type="ARBA" id="ARBA00012438"/>
    </source>
</evidence>
<evidence type="ECO:0000256" key="8">
    <source>
        <dbReference type="SAM" id="Phobius"/>
    </source>
</evidence>
<dbReference type="RefSeq" id="WP_062554257.1">
    <property type="nucleotide sequence ID" value="NZ_CP049250.1"/>
</dbReference>
<dbReference type="InterPro" id="IPR036097">
    <property type="entry name" value="HisK_dim/P_sf"/>
</dbReference>
<keyword evidence="8" id="KW-1133">Transmembrane helix</keyword>
<keyword evidence="3" id="KW-0597">Phosphoprotein</keyword>
<dbReference type="CDD" id="cd00082">
    <property type="entry name" value="HisKA"/>
    <property type="match status" value="1"/>
</dbReference>
<dbReference type="PRINTS" id="PR00344">
    <property type="entry name" value="BCTRLSENSOR"/>
</dbReference>
<name>A0A7W6PNH4_9HYPH</name>
<comment type="caution">
    <text evidence="10">The sequence shown here is derived from an EMBL/GenBank/DDBJ whole genome shotgun (WGS) entry which is preliminary data.</text>
</comment>
<dbReference type="SMART" id="SM00388">
    <property type="entry name" value="HisKA"/>
    <property type="match status" value="1"/>
</dbReference>
<keyword evidence="8" id="KW-0472">Membrane</keyword>
<dbReference type="InterPro" id="IPR003661">
    <property type="entry name" value="HisK_dim/P_dom"/>
</dbReference>
<feature type="transmembrane region" description="Helical" evidence="8">
    <location>
        <begin position="151"/>
        <end position="167"/>
    </location>
</feature>
<feature type="transmembrane region" description="Helical" evidence="8">
    <location>
        <begin position="122"/>
        <end position="139"/>
    </location>
</feature>
<keyword evidence="6" id="KW-0902">Two-component regulatory system</keyword>
<sequence>MSSGVSTSTDKIIVDKSRHHRNKAVSKAVRATRERLQSSANGSHAFDHDALALHVNNMLQSALILPFFIVLVAAVGTYITSDSSLLPWALFTLAAHSLNLLLARRASKTELTALNTQRWQRMFIFGQFLMGACWATFAFSECAVCGGDGYYFYKGAVLLIAISITAMSNVLLRMAVIVAFLLPMISLGLIALDSRNVFDVGLLGLCATAVLFFHYISNRFYRSNLTLMSYQSEKDDLIAELEVAKSVSDEARRRAEEANLAKSRFLASMSHELRTPLNAILGFSEVMSSEVLGPMGNGTYREYAGDIHRSGQHLLNLINEILDLSRIEAGRYELNEEALSLLEIAEDCIGMVQLRARAKNISIHQQFEPNLPQVWADEKSMRQVLLNLLSNAVKFTSQGGEVTVKVGWTAGGGQYVAIKDNGPGIAEDEIPVVLSAFGQGSIAIKSAEQGTGLGLPIVQAILAKHDGQFILRSKLREGTEVIAILPATRVLQSLPAVAATRAVEPRRKSFA</sequence>
<keyword evidence="11" id="KW-1185">Reference proteome</keyword>
<evidence type="ECO:0000313" key="10">
    <source>
        <dbReference type="EMBL" id="MBB4141925.1"/>
    </source>
</evidence>
<protein>
    <recommendedName>
        <fullName evidence="2">histidine kinase</fullName>
        <ecNumber evidence="2">2.7.13.3</ecNumber>
    </recommendedName>
</protein>
<dbReference type="GO" id="GO:0000155">
    <property type="term" value="F:phosphorelay sensor kinase activity"/>
    <property type="evidence" value="ECO:0007669"/>
    <property type="project" value="InterPro"/>
</dbReference>
<dbReference type="SUPFAM" id="SSF47384">
    <property type="entry name" value="Homodimeric domain of signal transducing histidine kinase"/>
    <property type="match status" value="1"/>
</dbReference>
<dbReference type="AlphaFoldDB" id="A0A7W6PNH4"/>
<keyword evidence="7" id="KW-0175">Coiled coil</keyword>
<dbReference type="PROSITE" id="PS50109">
    <property type="entry name" value="HIS_KIN"/>
    <property type="match status" value="1"/>
</dbReference>
<dbReference type="InterPro" id="IPR050736">
    <property type="entry name" value="Sensor_HK_Regulatory"/>
</dbReference>
<dbReference type="SUPFAM" id="SSF55874">
    <property type="entry name" value="ATPase domain of HSP90 chaperone/DNA topoisomerase II/histidine kinase"/>
    <property type="match status" value="1"/>
</dbReference>
<feature type="transmembrane region" description="Helical" evidence="8">
    <location>
        <begin position="198"/>
        <end position="216"/>
    </location>
</feature>
<feature type="domain" description="Histidine kinase" evidence="9">
    <location>
        <begin position="268"/>
        <end position="489"/>
    </location>
</feature>
<dbReference type="InterPro" id="IPR036890">
    <property type="entry name" value="HATPase_C_sf"/>
</dbReference>
<feature type="transmembrane region" description="Helical" evidence="8">
    <location>
        <begin position="85"/>
        <end position="102"/>
    </location>
</feature>